<dbReference type="Gene3D" id="3.40.630.30">
    <property type="match status" value="1"/>
</dbReference>
<proteinExistence type="predicted"/>
<dbReference type="Pfam" id="PF09337">
    <property type="entry name" value="zf-H2C2"/>
    <property type="match status" value="1"/>
</dbReference>
<organism evidence="3 4">
    <name type="scientific">Discina gigas</name>
    <dbReference type="NCBI Taxonomy" id="1032678"/>
    <lineage>
        <taxon>Eukaryota</taxon>
        <taxon>Fungi</taxon>
        <taxon>Dikarya</taxon>
        <taxon>Ascomycota</taxon>
        <taxon>Pezizomycotina</taxon>
        <taxon>Pezizomycetes</taxon>
        <taxon>Pezizales</taxon>
        <taxon>Discinaceae</taxon>
        <taxon>Discina</taxon>
    </lineage>
</organism>
<feature type="compositionally biased region" description="Low complexity" evidence="1">
    <location>
        <begin position="1"/>
        <end position="15"/>
    </location>
</feature>
<evidence type="ECO:0000313" key="3">
    <source>
        <dbReference type="EMBL" id="KAL0638112.1"/>
    </source>
</evidence>
<dbReference type="InterPro" id="IPR015416">
    <property type="entry name" value="Znf_H2C2_histone_UAS-bd"/>
</dbReference>
<dbReference type="InterPro" id="IPR000182">
    <property type="entry name" value="GNAT_dom"/>
</dbReference>
<dbReference type="SUPFAM" id="SSF55729">
    <property type="entry name" value="Acyl-CoA N-acyltransferases (Nat)"/>
    <property type="match status" value="1"/>
</dbReference>
<dbReference type="PANTHER" id="PTHR43138:SF2">
    <property type="entry name" value="PROTEIN SPT10"/>
    <property type="match status" value="1"/>
</dbReference>
<dbReference type="Gene3D" id="1.10.340.70">
    <property type="match status" value="1"/>
</dbReference>
<reference evidence="3 4" key="1">
    <citation type="submission" date="2024-02" db="EMBL/GenBank/DDBJ databases">
        <title>Discinaceae phylogenomics.</title>
        <authorList>
            <person name="Dirks A.C."/>
            <person name="James T.Y."/>
        </authorList>
    </citation>
    <scope>NUCLEOTIDE SEQUENCE [LARGE SCALE GENOMIC DNA]</scope>
    <source>
        <strain evidence="3 4">ACD0624</strain>
    </source>
</reference>
<dbReference type="Proteomes" id="UP001447188">
    <property type="component" value="Unassembled WGS sequence"/>
</dbReference>
<keyword evidence="4" id="KW-1185">Reference proteome</keyword>
<sequence length="509" mass="57343">MPDLQVQQQQQQQVQTELQLREDQQHQHQQYPQKPSILEDPNADPLPSPNQNAILSPRSVYLRDHVSIATIHPITHPSLVPSSLIVYLMNEFNQELERGDTYPLEEPMTIEQFTKYWFGTFAAVMFMGGKEETSNLLEEKDWTTQCLGTFYIKPNYPGRSSHVCNGGFLTTHASRGKGCGKHMGDAYLEYAPKLGYTYSIFNLVYETNVASCKIWDGLGFKRIGKVKGAGRLRSHSYLVDAIIYGRDLNDDDDYVSDERFDKIRFYLEKGKYPPTADRSEKSRLRSAATHYKLENGKLMLKDKEVISDGQMQYEIARSVHCQAHGGINKTTASIAEKYHWVRIKETVSQVIRNCAECKEHAKAPVVRGERFSSSGSNPPPQLLLQQVEATRAAAIAAAANMDIPVDPAMMEDVQHTHQFAPVANMNPTSDEVAANQSSQHAAAVAAARAALHEGDSLTEEDRAMRDRHLMETLMAEMKREPAIDSVAYPKTDVEREVERQLRAGMEIEP</sequence>
<dbReference type="PROSITE" id="PS51186">
    <property type="entry name" value="GNAT"/>
    <property type="match status" value="1"/>
</dbReference>
<dbReference type="EMBL" id="JBBBZM010000026">
    <property type="protein sequence ID" value="KAL0638112.1"/>
    <property type="molecule type" value="Genomic_DNA"/>
</dbReference>
<feature type="domain" description="N-acetyltransferase" evidence="2">
    <location>
        <begin position="69"/>
        <end position="249"/>
    </location>
</feature>
<dbReference type="InterPro" id="IPR016181">
    <property type="entry name" value="Acyl_CoA_acyltransferase"/>
</dbReference>
<comment type="caution">
    <text evidence="3">The sequence shown here is derived from an EMBL/GenBank/DDBJ whole genome shotgun (WGS) entry which is preliminary data.</text>
</comment>
<evidence type="ECO:0000313" key="4">
    <source>
        <dbReference type="Proteomes" id="UP001447188"/>
    </source>
</evidence>
<evidence type="ECO:0000259" key="2">
    <source>
        <dbReference type="PROSITE" id="PS51186"/>
    </source>
</evidence>
<feature type="region of interest" description="Disordered" evidence="1">
    <location>
        <begin position="1"/>
        <end position="52"/>
    </location>
</feature>
<accession>A0ABR3GQV6</accession>
<evidence type="ECO:0000256" key="1">
    <source>
        <dbReference type="SAM" id="MobiDB-lite"/>
    </source>
</evidence>
<dbReference type="InterPro" id="IPR052742">
    <property type="entry name" value="Mito_N-acetyltransferase"/>
</dbReference>
<name>A0ABR3GQV6_9PEZI</name>
<gene>
    <name evidence="3" type="primary">SPT10</name>
    <name evidence="3" type="ORF">Q9L58_002893</name>
</gene>
<protein>
    <submittedName>
        <fullName evidence="3">Protein spt10</fullName>
    </submittedName>
</protein>
<dbReference type="PANTHER" id="PTHR43138">
    <property type="entry name" value="ACETYLTRANSFERASE, GNAT FAMILY"/>
    <property type="match status" value="1"/>
</dbReference>